<keyword evidence="1" id="KW-0378">Hydrolase</keyword>
<dbReference type="GO" id="GO:0004386">
    <property type="term" value="F:helicase activity"/>
    <property type="evidence" value="ECO:0007669"/>
    <property type="project" value="UniProtKB-KW"/>
</dbReference>
<organism evidence="1 2">
    <name type="scientific">Rhizobium meliloti (strain 1021)</name>
    <name type="common">Ensifer meliloti</name>
    <name type="synonym">Sinorhizobium meliloti</name>
    <dbReference type="NCBI Taxonomy" id="266834"/>
    <lineage>
        <taxon>Bacteria</taxon>
        <taxon>Pseudomonadati</taxon>
        <taxon>Pseudomonadota</taxon>
        <taxon>Alphaproteobacteria</taxon>
        <taxon>Hyphomicrobiales</taxon>
        <taxon>Rhizobiaceae</taxon>
        <taxon>Sinorhizobium/Ensifer group</taxon>
        <taxon>Sinorhizobium</taxon>
    </lineage>
</organism>
<dbReference type="EnsemblBacteria" id="CAQ52388">
    <property type="protein sequence ID" value="CAQ52388"/>
    <property type="gene ID" value="SMc05018"/>
</dbReference>
<dbReference type="KEGG" id="sme:SMc05018"/>
<proteinExistence type="predicted"/>
<dbReference type="AlphaFoldDB" id="B2REE6"/>
<evidence type="ECO:0000313" key="2">
    <source>
        <dbReference type="Proteomes" id="UP000001976"/>
    </source>
</evidence>
<dbReference type="Proteomes" id="UP000001976">
    <property type="component" value="Chromosome"/>
</dbReference>
<dbReference type="OrthoDB" id="7066673at2"/>
<dbReference type="eggNOG" id="COG0210">
    <property type="taxonomic scope" value="Bacteria"/>
</dbReference>
<gene>
    <name evidence="1" type="ORF">SMc05018</name>
</gene>
<dbReference type="Gene3D" id="3.40.50.300">
    <property type="entry name" value="P-loop containing nucleotide triphosphate hydrolases"/>
    <property type="match status" value="1"/>
</dbReference>
<reference evidence="2" key="2">
    <citation type="journal article" date="2001" name="Science">
        <title>The composite genome of the legume symbiont Sinorhizobium meliloti.</title>
        <authorList>
            <person name="Galibert F."/>
            <person name="Finan T.M."/>
            <person name="Long S.R."/>
            <person name="Puehler A."/>
            <person name="Abola P."/>
            <person name="Ampe F."/>
            <person name="Barloy-Hubler F."/>
            <person name="Barnett M.J."/>
            <person name="Becker A."/>
            <person name="Boistard P."/>
            <person name="Bothe G."/>
            <person name="Boutry M."/>
            <person name="Bowser L."/>
            <person name="Buhrmester J."/>
            <person name="Cadieu E."/>
            <person name="Capela D."/>
            <person name="Chain P."/>
            <person name="Cowie A."/>
            <person name="Davis R.W."/>
            <person name="Dreano S."/>
            <person name="Federspiel N.A."/>
            <person name="Fisher R.F."/>
            <person name="Gloux S."/>
            <person name="Godrie T."/>
            <person name="Goffeau A."/>
            <person name="Golding B."/>
            <person name="Gouzy J."/>
            <person name="Gurjal M."/>
            <person name="Hernandez-Lucas I."/>
            <person name="Hong A."/>
            <person name="Huizar L."/>
            <person name="Hyman R.W."/>
            <person name="Jones T."/>
            <person name="Kahn D."/>
            <person name="Kahn M.L."/>
            <person name="Kalman S."/>
            <person name="Keating D.H."/>
            <person name="Kiss E."/>
            <person name="Komp C."/>
            <person name="Lelaure V."/>
            <person name="Masuy D."/>
            <person name="Palm C."/>
            <person name="Peck M.C."/>
            <person name="Pohl T.M."/>
            <person name="Portetelle D."/>
            <person name="Purnelle B."/>
            <person name="Ramsperger U."/>
            <person name="Surzycki R."/>
            <person name="Thebault P."/>
            <person name="Vandenbol M."/>
            <person name="Vorhoelter F.J."/>
            <person name="Weidner S."/>
            <person name="Wells D.H."/>
            <person name="Wong K."/>
            <person name="Yeh K.-C."/>
            <person name="Batut J."/>
        </authorList>
    </citation>
    <scope>NUCLEOTIDE SEQUENCE [LARGE SCALE GENOMIC DNA]</scope>
    <source>
        <strain evidence="2">1021</strain>
    </source>
</reference>
<name>B2REE6_RHIME</name>
<evidence type="ECO:0000313" key="1">
    <source>
        <dbReference type="EMBL" id="CAQ52388.1"/>
    </source>
</evidence>
<dbReference type="InterPro" id="IPR027417">
    <property type="entry name" value="P-loop_NTPase"/>
</dbReference>
<dbReference type="RefSeq" id="WP_010970453.1">
    <property type="nucleotide sequence ID" value="NC_003047.1"/>
</dbReference>
<dbReference type="EMBL" id="AL591688">
    <property type="protein sequence ID" value="CAQ52388.1"/>
    <property type="molecule type" value="Genomic_DNA"/>
</dbReference>
<keyword evidence="1" id="KW-0547">Nucleotide-binding</keyword>
<keyword evidence="2" id="KW-1185">Reference proteome</keyword>
<reference evidence="1 2" key="1">
    <citation type="journal article" date="2001" name="Proc. Natl. Acad. Sci. U.S.A.">
        <title>Analysis of the chromosome sequence of the legume symbiont Sinorhizobium meliloti strain 1021.</title>
        <authorList>
            <person name="Capela D."/>
            <person name="Barloy-Hubler F."/>
            <person name="Gouzy J."/>
            <person name="Bothe G."/>
            <person name="Ampe F."/>
            <person name="Batut J."/>
            <person name="Boistard P."/>
            <person name="Becker A."/>
            <person name="Boutry M."/>
            <person name="Cadieu E."/>
            <person name="Dreano S."/>
            <person name="Gloux S."/>
            <person name="Godrie T."/>
            <person name="Goffeau A."/>
            <person name="Kahn D."/>
            <person name="Kiss E."/>
            <person name="Lelaure V."/>
            <person name="Masuy D."/>
            <person name="Pohl T."/>
            <person name="Portetelle D."/>
            <person name="Puehler A."/>
            <person name="Purnelle B."/>
            <person name="Ramsperger U."/>
            <person name="Renard C."/>
            <person name="Thebault P."/>
            <person name="Vandenbol M."/>
            <person name="Weidner S."/>
            <person name="Galibert F."/>
        </authorList>
    </citation>
    <scope>NUCLEOTIDE SEQUENCE [LARGE SCALE GENOMIC DNA]</scope>
    <source>
        <strain evidence="1 2">1021</strain>
    </source>
</reference>
<sequence length="652" mass="71436">MIELIGEQGSSEHQAALLVRDALVRAWPGIDVSPPEDDHVKIASSAKLSGQKVSDVDVVVAGRFRTKRYIIPKSNAKDVDGNSIVGTKVRVRSFIVAVEVKDHSFEAMRMEAGGVMVRYPGGWKSATEQNEAQRYALVGHFRDTIGANPWVNRCLVLLGIHELPRHRGLPQPAAGAVPAVFDATQFLMAAASVYAVRKVGNEHAISSGNDELVEQVLQDGLFQEMMPSNLDRRRMDRIASRPPEARELAALLGGQRVHLRGHGGTGKTILLLQAAYEAFMERGTRSLVLTYNVALAADIQRTIALMGIPSGGETGGITVRTVMSFTYSWLDRLGLGKGGEIDFDRYEEALAEALEYLSSGAIGQQEVDSIKRASPIEFGFDAILVDEAQDWPQVEANLLVNLYGGQAISLADGISQLVRGQATDWRSSVAGQPKDGDRILRDGLRMKASLCRFANTVADEVGLQWRVTPNREAPGGRVIIRTGNYADMAELQRVVLASAITSRNMPVDLLHCVPPSGVRSNGTRRGSLLAEAFRQNGWTTWDAVDEGTRRTFPRSAESLRIVQYESCRGLEGWITVLDGLDEFWRLARTNAARSLAERPSEETLDAIAWRWTMIPITRPIDTLIITLRDPDSSLAGVVFGLARRLPDIIDLA</sequence>
<keyword evidence="1" id="KW-0347">Helicase</keyword>
<protein>
    <submittedName>
        <fullName evidence="1">DNA or RNA helicase</fullName>
    </submittedName>
</protein>
<dbReference type="SUPFAM" id="SSF52540">
    <property type="entry name" value="P-loop containing nucleoside triphosphate hydrolases"/>
    <property type="match status" value="1"/>
</dbReference>
<dbReference type="PATRIC" id="fig|266834.11.peg.4695"/>
<accession>B2REE6</accession>
<dbReference type="HOGENOM" id="CLU_420260_0_0_5"/>
<keyword evidence="1" id="KW-0067">ATP-binding</keyword>